<dbReference type="InterPro" id="IPR052018">
    <property type="entry name" value="PHP_domain"/>
</dbReference>
<dbReference type="GO" id="GO:0035312">
    <property type="term" value="F:5'-3' DNA exonuclease activity"/>
    <property type="evidence" value="ECO:0007669"/>
    <property type="project" value="TreeGrafter"/>
</dbReference>
<name>A0A1I4K721_9FIRM</name>
<evidence type="ECO:0000259" key="1">
    <source>
        <dbReference type="SMART" id="SM00481"/>
    </source>
</evidence>
<organism evidence="2 3">
    <name type="scientific">Pelosinus propionicus DSM 13327</name>
    <dbReference type="NCBI Taxonomy" id="1123291"/>
    <lineage>
        <taxon>Bacteria</taxon>
        <taxon>Bacillati</taxon>
        <taxon>Bacillota</taxon>
        <taxon>Negativicutes</taxon>
        <taxon>Selenomonadales</taxon>
        <taxon>Sporomusaceae</taxon>
        <taxon>Pelosinus</taxon>
    </lineage>
</organism>
<keyword evidence="3" id="KW-1185">Reference proteome</keyword>
<dbReference type="AlphaFoldDB" id="A0A1I4K721"/>
<dbReference type="CDD" id="cd07438">
    <property type="entry name" value="PHP_HisPPase_AMP"/>
    <property type="match status" value="1"/>
</dbReference>
<dbReference type="SUPFAM" id="SSF89550">
    <property type="entry name" value="PHP domain-like"/>
    <property type="match status" value="1"/>
</dbReference>
<accession>A0A1I4K721</accession>
<dbReference type="InterPro" id="IPR016195">
    <property type="entry name" value="Pol/histidinol_Pase-like"/>
</dbReference>
<dbReference type="EMBL" id="FOTS01000016">
    <property type="protein sequence ID" value="SFL74612.1"/>
    <property type="molecule type" value="Genomic_DNA"/>
</dbReference>
<dbReference type="Pfam" id="PF02811">
    <property type="entry name" value="PHP"/>
    <property type="match status" value="1"/>
</dbReference>
<dbReference type="GO" id="GO:0004534">
    <property type="term" value="F:5'-3' RNA exonuclease activity"/>
    <property type="evidence" value="ECO:0007669"/>
    <property type="project" value="TreeGrafter"/>
</dbReference>
<evidence type="ECO:0000313" key="3">
    <source>
        <dbReference type="Proteomes" id="UP000199520"/>
    </source>
</evidence>
<dbReference type="Gene3D" id="1.10.150.650">
    <property type="match status" value="1"/>
</dbReference>
<dbReference type="PANTHER" id="PTHR42924">
    <property type="entry name" value="EXONUCLEASE"/>
    <property type="match status" value="1"/>
</dbReference>
<dbReference type="STRING" id="1123291.SAMN04490355_101618"/>
<feature type="domain" description="Polymerase/histidinol phosphatase N-terminal" evidence="1">
    <location>
        <begin position="2"/>
        <end position="68"/>
    </location>
</feature>
<dbReference type="Proteomes" id="UP000199520">
    <property type="component" value="Unassembled WGS sequence"/>
</dbReference>
<dbReference type="InterPro" id="IPR003141">
    <property type="entry name" value="Pol/His_phosphatase_N"/>
</dbReference>
<evidence type="ECO:0000313" key="2">
    <source>
        <dbReference type="EMBL" id="SFL74612.1"/>
    </source>
</evidence>
<dbReference type="OrthoDB" id="9804333at2"/>
<protein>
    <recommendedName>
        <fullName evidence="1">Polymerase/histidinol phosphatase N-terminal domain-containing protein</fullName>
    </recommendedName>
</protein>
<dbReference type="InterPro" id="IPR004013">
    <property type="entry name" value="PHP_dom"/>
</dbReference>
<dbReference type="PANTHER" id="PTHR42924:SF3">
    <property type="entry name" value="POLYMERASE_HISTIDINOL PHOSPHATASE N-TERMINAL DOMAIN-CONTAINING PROTEIN"/>
    <property type="match status" value="1"/>
</dbReference>
<sequence>MVDLHIHTAASADGEYSPKEIIQLAKANQLQAIAITDHDAVSNVEEAIYWGIHCGIEVIPGCEFSTIYKEKWLHVLGYFIDYNDPDIAHWCETIKKGRMENVDAQIARLREAGFYLDKEKVLEDSPQPMPICYSRAIFLDDRNNHNPLVNQYRFQENHMLRFCTDWIVTGRPYNAPQYIPVVQDVIRLIVQSGGVPILAHPAATLSISDNSLLRDLLGFGLMGIEAFTTWHTKEQEDHYFQFCRKNEIVATCGSDFHGKNKPNIRIGQVRNNRYEVVELLKGLSRGK</sequence>
<proteinExistence type="predicted"/>
<dbReference type="Gene3D" id="3.20.20.140">
    <property type="entry name" value="Metal-dependent hydrolases"/>
    <property type="match status" value="1"/>
</dbReference>
<dbReference type="SMART" id="SM00481">
    <property type="entry name" value="POLIIIAc"/>
    <property type="match status" value="1"/>
</dbReference>
<dbReference type="RefSeq" id="WP_090936320.1">
    <property type="nucleotide sequence ID" value="NZ_FOTS01000016.1"/>
</dbReference>
<gene>
    <name evidence="2" type="ORF">SAMN04490355_101618</name>
</gene>
<reference evidence="3" key="1">
    <citation type="submission" date="2016-10" db="EMBL/GenBank/DDBJ databases">
        <authorList>
            <person name="Varghese N."/>
            <person name="Submissions S."/>
        </authorList>
    </citation>
    <scope>NUCLEOTIDE SEQUENCE [LARGE SCALE GENOMIC DNA]</scope>
    <source>
        <strain evidence="3">DSM 13327</strain>
    </source>
</reference>